<dbReference type="GO" id="GO:0005739">
    <property type="term" value="C:mitochondrion"/>
    <property type="evidence" value="ECO:0007669"/>
    <property type="project" value="UniProtKB-SubCell"/>
</dbReference>
<dbReference type="Gene3D" id="3.90.180.10">
    <property type="entry name" value="Medium-chain alcohol dehydrogenases, catalytic domain"/>
    <property type="match status" value="1"/>
</dbReference>
<keyword evidence="5" id="KW-0521">NADP</keyword>
<evidence type="ECO:0000313" key="15">
    <source>
        <dbReference type="Proteomes" id="UP000757232"/>
    </source>
</evidence>
<accession>A0A9Q5HUP6</accession>
<evidence type="ECO:0000256" key="7">
    <source>
        <dbReference type="ARBA" id="ARBA00023002"/>
    </source>
</evidence>
<comment type="similarity">
    <text evidence="2">Belongs to the zinc-containing alcohol dehydrogenase family. Quinone oxidoreductase subfamily.</text>
</comment>
<keyword evidence="4" id="KW-0276">Fatty acid metabolism</keyword>
<dbReference type="InterPro" id="IPR013154">
    <property type="entry name" value="ADH-like_N"/>
</dbReference>
<dbReference type="Gene3D" id="3.40.50.720">
    <property type="entry name" value="NAD(P)-binding Rossmann-like Domain"/>
    <property type="match status" value="1"/>
</dbReference>
<keyword evidence="8" id="KW-0443">Lipid metabolism</keyword>
<dbReference type="InterPro" id="IPR013149">
    <property type="entry name" value="ADH-like_C"/>
</dbReference>
<keyword evidence="10" id="KW-0275">Fatty acid biosynthesis</keyword>
<comment type="caution">
    <text evidence="14">The sequence shown here is derived from an EMBL/GenBank/DDBJ whole genome shotgun (WGS) entry which is preliminary data.</text>
</comment>
<keyword evidence="15" id="KW-1185">Reference proteome</keyword>
<dbReference type="InterPro" id="IPR051034">
    <property type="entry name" value="Mito_Enoyl-ACP_Reductase"/>
</dbReference>
<dbReference type="InterPro" id="IPR036291">
    <property type="entry name" value="NAD(P)-bd_dom_sf"/>
</dbReference>
<evidence type="ECO:0000256" key="12">
    <source>
        <dbReference type="ARBA" id="ARBA00048843"/>
    </source>
</evidence>
<evidence type="ECO:0000256" key="9">
    <source>
        <dbReference type="ARBA" id="ARBA00023128"/>
    </source>
</evidence>
<comment type="subcellular location">
    <subcellularLocation>
        <location evidence="1">Mitochondrion</location>
    </subcellularLocation>
</comment>
<evidence type="ECO:0000256" key="1">
    <source>
        <dbReference type="ARBA" id="ARBA00004173"/>
    </source>
</evidence>
<evidence type="ECO:0000256" key="10">
    <source>
        <dbReference type="ARBA" id="ARBA00023160"/>
    </source>
</evidence>
<dbReference type="SUPFAM" id="SSF51735">
    <property type="entry name" value="NAD(P)-binding Rossmann-fold domains"/>
    <property type="match status" value="1"/>
</dbReference>
<evidence type="ECO:0000256" key="6">
    <source>
        <dbReference type="ARBA" id="ARBA00022946"/>
    </source>
</evidence>
<dbReference type="EC" id="1.3.1.104" evidence="11"/>
<dbReference type="PANTHER" id="PTHR43981:SF2">
    <property type="entry name" value="ENOYL-[ACYL-CARRIER-PROTEIN] REDUCTASE, MITOCHONDRIAL"/>
    <property type="match status" value="1"/>
</dbReference>
<protein>
    <recommendedName>
        <fullName evidence="11">enoyl-[acyl-carrier-protein] reductase</fullName>
        <ecNumber evidence="11">1.3.1.104</ecNumber>
    </recommendedName>
</protein>
<evidence type="ECO:0000313" key="14">
    <source>
        <dbReference type="EMBL" id="OCB86348.1"/>
    </source>
</evidence>
<evidence type="ECO:0000256" key="2">
    <source>
        <dbReference type="ARBA" id="ARBA00010371"/>
    </source>
</evidence>
<dbReference type="GO" id="GO:0141148">
    <property type="term" value="F:enoyl-[acyl-carrier-protein] reductase (NADPH) activity"/>
    <property type="evidence" value="ECO:0007669"/>
    <property type="project" value="UniProtKB-EC"/>
</dbReference>
<evidence type="ECO:0000256" key="8">
    <source>
        <dbReference type="ARBA" id="ARBA00023098"/>
    </source>
</evidence>
<organism evidence="14 15">
    <name type="scientific">Sanghuangporus baumii</name>
    <name type="common">Phellinus baumii</name>
    <dbReference type="NCBI Taxonomy" id="108892"/>
    <lineage>
        <taxon>Eukaryota</taxon>
        <taxon>Fungi</taxon>
        <taxon>Dikarya</taxon>
        <taxon>Basidiomycota</taxon>
        <taxon>Agaricomycotina</taxon>
        <taxon>Agaricomycetes</taxon>
        <taxon>Hymenochaetales</taxon>
        <taxon>Hymenochaetaceae</taxon>
        <taxon>Sanghuangporus</taxon>
    </lineage>
</organism>
<dbReference type="InterPro" id="IPR020843">
    <property type="entry name" value="ER"/>
</dbReference>
<evidence type="ECO:0000256" key="5">
    <source>
        <dbReference type="ARBA" id="ARBA00022857"/>
    </source>
</evidence>
<comment type="catalytic activity">
    <reaction evidence="12">
        <text>a 2,3-saturated acyl-[ACP] + NADP(+) = a (2E)-enoyl-[ACP] + NADPH + H(+)</text>
        <dbReference type="Rhea" id="RHEA:22564"/>
        <dbReference type="Rhea" id="RHEA-COMP:9925"/>
        <dbReference type="Rhea" id="RHEA-COMP:9926"/>
        <dbReference type="ChEBI" id="CHEBI:15378"/>
        <dbReference type="ChEBI" id="CHEBI:57783"/>
        <dbReference type="ChEBI" id="CHEBI:58349"/>
        <dbReference type="ChEBI" id="CHEBI:78784"/>
        <dbReference type="ChEBI" id="CHEBI:78785"/>
        <dbReference type="EC" id="1.3.1.104"/>
    </reaction>
</comment>
<dbReference type="AlphaFoldDB" id="A0A9Q5HUP6"/>
<dbReference type="Proteomes" id="UP000757232">
    <property type="component" value="Unassembled WGS sequence"/>
</dbReference>
<dbReference type="SUPFAM" id="SSF50129">
    <property type="entry name" value="GroES-like"/>
    <property type="match status" value="1"/>
</dbReference>
<sequence>MFSTNFLTNRAVVFTSNGDPMKVVRVVSFPNLPPPRPKSVNIRYILSPINPSDINVIEGVYPAKPEARADLAQVGPGSAEEPCFIAGNEGLAEVQEVGEGVGGLASGDRVVMVKPQSGTWSTGANVGEQDVIKVPKIGRAATISEVQGATMSVNPPTAYNMLNNFVELRPGDWIVQNGANSAVSAQSLWPGFSSLENELKELGATHVLPLELLSDRSARSRIKEVTGGANIRLALNCVSGPTTAAMVGLLGPDAHLVSYGAMSKRPLLLPTSAFIFKGLTAHGFMQNRWYRENDLEKREELMNELAKLMVTRKLREPRHMILDIPRTASDDDATSKVRDIIEKVTSGKGMFGRKVLLRFEN</sequence>
<dbReference type="PANTHER" id="PTHR43981">
    <property type="entry name" value="ENOYL-[ACYL-CARRIER-PROTEIN] REDUCTASE, MITOCHONDRIAL"/>
    <property type="match status" value="1"/>
</dbReference>
<evidence type="ECO:0000259" key="13">
    <source>
        <dbReference type="SMART" id="SM00829"/>
    </source>
</evidence>
<reference evidence="14" key="1">
    <citation type="submission" date="2016-06" db="EMBL/GenBank/DDBJ databases">
        <title>Draft Genome sequence of the fungus Inonotus baumii.</title>
        <authorList>
            <person name="Zhu H."/>
            <person name="Lin W."/>
        </authorList>
    </citation>
    <scope>NUCLEOTIDE SEQUENCE</scope>
    <source>
        <strain evidence="14">821</strain>
    </source>
</reference>
<dbReference type="InterPro" id="IPR011032">
    <property type="entry name" value="GroES-like_sf"/>
</dbReference>
<dbReference type="SMART" id="SM00829">
    <property type="entry name" value="PKS_ER"/>
    <property type="match status" value="1"/>
</dbReference>
<keyword evidence="3" id="KW-0444">Lipid biosynthesis</keyword>
<keyword evidence="9" id="KW-0496">Mitochondrion</keyword>
<dbReference type="Pfam" id="PF08240">
    <property type="entry name" value="ADH_N"/>
    <property type="match status" value="1"/>
</dbReference>
<evidence type="ECO:0000256" key="11">
    <source>
        <dbReference type="ARBA" id="ARBA00038963"/>
    </source>
</evidence>
<dbReference type="CDD" id="cd08290">
    <property type="entry name" value="ETR"/>
    <property type="match status" value="1"/>
</dbReference>
<name>A0A9Q5HUP6_SANBA</name>
<dbReference type="GO" id="GO:0006633">
    <property type="term" value="P:fatty acid biosynthetic process"/>
    <property type="evidence" value="ECO:0007669"/>
    <property type="project" value="UniProtKB-KW"/>
</dbReference>
<feature type="domain" description="Enoyl reductase (ER)" evidence="13">
    <location>
        <begin position="18"/>
        <end position="356"/>
    </location>
</feature>
<evidence type="ECO:0000256" key="4">
    <source>
        <dbReference type="ARBA" id="ARBA00022832"/>
    </source>
</evidence>
<dbReference type="EMBL" id="LNZH02000203">
    <property type="protein sequence ID" value="OCB86348.1"/>
    <property type="molecule type" value="Genomic_DNA"/>
</dbReference>
<evidence type="ECO:0000256" key="3">
    <source>
        <dbReference type="ARBA" id="ARBA00022516"/>
    </source>
</evidence>
<dbReference type="Pfam" id="PF00107">
    <property type="entry name" value="ADH_zinc_N"/>
    <property type="match status" value="1"/>
</dbReference>
<keyword evidence="6" id="KW-0809">Transit peptide</keyword>
<gene>
    <name evidence="14" type="ORF">A7U60_g6663</name>
</gene>
<keyword evidence="7" id="KW-0560">Oxidoreductase</keyword>
<dbReference type="OrthoDB" id="7482721at2759"/>
<proteinExistence type="inferred from homology"/>